<dbReference type="AlphaFoldDB" id="A0A4R1QCR4"/>
<accession>A0A4R1QCR4</accession>
<dbReference type="Proteomes" id="UP000295658">
    <property type="component" value="Unassembled WGS sequence"/>
</dbReference>
<protein>
    <submittedName>
        <fullName evidence="2">Uncharacterized protein</fullName>
    </submittedName>
</protein>
<proteinExistence type="predicted"/>
<sequence length="84" mass="10130">MDKLLNIVVPTFIIITSVIGLVYIIRREKRYCLNCNCKLLELYVDRNKKVFTEGELEAFKILHPEDRSKFRKIKYCRQCQKVYK</sequence>
<keyword evidence="1" id="KW-0812">Transmembrane</keyword>
<evidence type="ECO:0000313" key="2">
    <source>
        <dbReference type="EMBL" id="TCL48473.1"/>
    </source>
</evidence>
<dbReference type="EMBL" id="SLUL01000009">
    <property type="protein sequence ID" value="TCL48473.1"/>
    <property type="molecule type" value="Genomic_DNA"/>
</dbReference>
<evidence type="ECO:0000313" key="3">
    <source>
        <dbReference type="Proteomes" id="UP000295658"/>
    </source>
</evidence>
<dbReference type="OrthoDB" id="2851624at2"/>
<dbReference type="RefSeq" id="WP_132948784.1">
    <property type="nucleotide sequence ID" value="NZ_SLUL01000009.1"/>
</dbReference>
<reference evidence="2 3" key="1">
    <citation type="submission" date="2019-03" db="EMBL/GenBank/DDBJ databases">
        <title>Genomic Encyclopedia of Type Strains, Phase IV (KMG-IV): sequencing the most valuable type-strain genomes for metagenomic binning, comparative biology and taxonomic classification.</title>
        <authorList>
            <person name="Goeker M."/>
        </authorList>
    </citation>
    <scope>NUCLEOTIDE SEQUENCE [LARGE SCALE GENOMIC DNA]</scope>
    <source>
        <strain evidence="2 3">DSM 24979</strain>
    </source>
</reference>
<keyword evidence="3" id="KW-1185">Reference proteome</keyword>
<gene>
    <name evidence="2" type="ORF">EDD69_109103</name>
</gene>
<evidence type="ECO:0000256" key="1">
    <source>
        <dbReference type="SAM" id="Phobius"/>
    </source>
</evidence>
<name>A0A4R1QCR4_9BACL</name>
<keyword evidence="1" id="KW-1133">Transmembrane helix</keyword>
<keyword evidence="1" id="KW-0472">Membrane</keyword>
<feature type="transmembrane region" description="Helical" evidence="1">
    <location>
        <begin position="6"/>
        <end position="25"/>
    </location>
</feature>
<comment type="caution">
    <text evidence="2">The sequence shown here is derived from an EMBL/GenBank/DDBJ whole genome shotgun (WGS) entry which is preliminary data.</text>
</comment>
<organism evidence="2 3">
    <name type="scientific">Thermolongibacillus altinsuensis</name>
    <dbReference type="NCBI Taxonomy" id="575256"/>
    <lineage>
        <taxon>Bacteria</taxon>
        <taxon>Bacillati</taxon>
        <taxon>Bacillota</taxon>
        <taxon>Bacilli</taxon>
        <taxon>Bacillales</taxon>
        <taxon>Anoxybacillaceae</taxon>
        <taxon>Thermolongibacillus</taxon>
    </lineage>
</organism>